<keyword evidence="1" id="KW-0472">Membrane</keyword>
<feature type="transmembrane region" description="Helical" evidence="1">
    <location>
        <begin position="208"/>
        <end position="230"/>
    </location>
</feature>
<organism evidence="2 3">
    <name type="scientific">Bifidobacterium erythrocebi</name>
    <dbReference type="NCBI Taxonomy" id="2675325"/>
    <lineage>
        <taxon>Bacteria</taxon>
        <taxon>Bacillati</taxon>
        <taxon>Actinomycetota</taxon>
        <taxon>Actinomycetes</taxon>
        <taxon>Bifidobacteriales</taxon>
        <taxon>Bifidobacteriaceae</taxon>
        <taxon>Bifidobacterium</taxon>
    </lineage>
</organism>
<dbReference type="EMBL" id="JAAIIF010000009">
    <property type="protein sequence ID" value="NMM96555.1"/>
    <property type="molecule type" value="Genomic_DNA"/>
</dbReference>
<feature type="transmembrane region" description="Helical" evidence="1">
    <location>
        <begin position="99"/>
        <end position="119"/>
    </location>
</feature>
<name>A0A7Y0HTT8_9BIFI</name>
<protein>
    <recommendedName>
        <fullName evidence="4">Beta-carotene 15,15'-monooxygenase</fullName>
    </recommendedName>
</protein>
<comment type="caution">
    <text evidence="2">The sequence shown here is derived from an EMBL/GenBank/DDBJ whole genome shotgun (WGS) entry which is preliminary data.</text>
</comment>
<keyword evidence="1" id="KW-1133">Transmembrane helix</keyword>
<feature type="transmembrane region" description="Helical" evidence="1">
    <location>
        <begin position="171"/>
        <end position="196"/>
    </location>
</feature>
<dbReference type="AlphaFoldDB" id="A0A7Y0HTT8"/>
<evidence type="ECO:0000256" key="1">
    <source>
        <dbReference type="SAM" id="Phobius"/>
    </source>
</evidence>
<feature type="transmembrane region" description="Helical" evidence="1">
    <location>
        <begin position="139"/>
        <end position="164"/>
    </location>
</feature>
<keyword evidence="3" id="KW-1185">Reference proteome</keyword>
<dbReference type="RefSeq" id="WP_169080446.1">
    <property type="nucleotide sequence ID" value="NZ_JAAIIF010000009.1"/>
</dbReference>
<keyword evidence="1" id="KW-0812">Transmembrane</keyword>
<feature type="transmembrane region" description="Helical" evidence="1">
    <location>
        <begin position="59"/>
        <end position="78"/>
    </location>
</feature>
<evidence type="ECO:0008006" key="4">
    <source>
        <dbReference type="Google" id="ProtNLM"/>
    </source>
</evidence>
<dbReference type="Proteomes" id="UP000529710">
    <property type="component" value="Unassembled WGS sequence"/>
</dbReference>
<gene>
    <name evidence="2" type="ORF">G1C98_1291</name>
</gene>
<evidence type="ECO:0000313" key="2">
    <source>
        <dbReference type="EMBL" id="NMM96555.1"/>
    </source>
</evidence>
<reference evidence="2 3" key="1">
    <citation type="submission" date="2020-02" db="EMBL/GenBank/DDBJ databases">
        <title>Characterization of phylogenetic diversity of novel bifidobacterial species isolated in Czech ZOOs.</title>
        <authorList>
            <person name="Lugli G.A."/>
            <person name="Vera N.B."/>
            <person name="Ventura M."/>
        </authorList>
    </citation>
    <scope>NUCLEOTIDE SEQUENCE [LARGE SCALE GENOMIC DNA]</scope>
    <source>
        <strain evidence="2 3">DSM 109960</strain>
    </source>
</reference>
<evidence type="ECO:0000313" key="3">
    <source>
        <dbReference type="Proteomes" id="UP000529710"/>
    </source>
</evidence>
<accession>A0A7Y0HTT8</accession>
<proteinExistence type="predicted"/>
<sequence>MGLNFTETLYEWRHLWRFSPLWEKALCGMVVALSSLRMAAYVPQSLATGNVVVGFLSPMFWGVWIAPTFIFLLWMGTVDRSPMEVARRSASSQLRVNDMWLWCAAAAVSGYYSALYAVLCRAMSGGALPSVSGFWPVSLFVQTLLALVVLGSVMHLMVACGVAWGRVMPVMLAAVVLLPWALTGLPDIWLESVFFFSYPVPGDMRVTIGIKCLVFIAVFPLLSILNRAVYARKDHMKGDWR</sequence>